<dbReference type="PANTHER" id="PTHR42928:SF5">
    <property type="entry name" value="BLR1237 PROTEIN"/>
    <property type="match status" value="1"/>
</dbReference>
<gene>
    <name evidence="2" type="ORF">EV668_2283</name>
</gene>
<dbReference type="EMBL" id="SNZR01000011">
    <property type="protein sequence ID" value="TDR94991.1"/>
    <property type="molecule type" value="Genomic_DNA"/>
</dbReference>
<keyword evidence="2" id="KW-0675">Receptor</keyword>
<dbReference type="InterPro" id="IPR005064">
    <property type="entry name" value="BUG"/>
</dbReference>
<dbReference type="SUPFAM" id="SSF53850">
    <property type="entry name" value="Periplasmic binding protein-like II"/>
    <property type="match status" value="1"/>
</dbReference>
<sequence length="340" mass="35384">MQDASGNIIAAQPGLDRRAALLGLGGLAASTVAGRAQAAFPSRILTLIVPFAAGGSTDILARLLADAVGKELGQQVIVENVPGAGGGIAGRRVLAAQADGHTLLIGNTGTLAAAIAFYRNKPYDPPADFTALASVADSPQMLVANKNTVLSGLDAFEAYARENEGKLNFGAAGIGSGSYLGAVILNRRLGLNIQIVNYRSSGGSLNDLLAGNVSFIVESPTGSLQHIQGGVVTGVAVLQKSRMAGAPKMPAASESRFSDLDYRIWNMVVVKKGTPDPIVRRLADAVAKATRDPLFAKRTVELGLDRPEESQIAPEGAQRLLAEEGRRWQPIVESLNVSVD</sequence>
<keyword evidence="3" id="KW-1185">Reference proteome</keyword>
<dbReference type="RefSeq" id="WP_166652409.1">
    <property type="nucleotide sequence ID" value="NZ_SNZR01000011.1"/>
</dbReference>
<dbReference type="PIRSF" id="PIRSF017082">
    <property type="entry name" value="YflP"/>
    <property type="match status" value="1"/>
</dbReference>
<dbReference type="CDD" id="cd07012">
    <property type="entry name" value="PBP2_Bug_TTT"/>
    <property type="match status" value="1"/>
</dbReference>
<evidence type="ECO:0000256" key="1">
    <source>
        <dbReference type="ARBA" id="ARBA00006987"/>
    </source>
</evidence>
<dbReference type="PROSITE" id="PS51318">
    <property type="entry name" value="TAT"/>
    <property type="match status" value="1"/>
</dbReference>
<dbReference type="InterPro" id="IPR042100">
    <property type="entry name" value="Bug_dom1"/>
</dbReference>
<protein>
    <submittedName>
        <fullName evidence="2">Tripartite-type tricarboxylate transporter receptor subunit TctC</fullName>
    </submittedName>
</protein>
<comment type="caution">
    <text evidence="2">The sequence shown here is derived from an EMBL/GenBank/DDBJ whole genome shotgun (WGS) entry which is preliminary data.</text>
</comment>
<dbReference type="Gene3D" id="3.40.190.150">
    <property type="entry name" value="Bordetella uptake gene, domain 1"/>
    <property type="match status" value="1"/>
</dbReference>
<dbReference type="Proteomes" id="UP000295122">
    <property type="component" value="Unassembled WGS sequence"/>
</dbReference>
<dbReference type="Pfam" id="PF03401">
    <property type="entry name" value="TctC"/>
    <property type="match status" value="1"/>
</dbReference>
<dbReference type="Gene3D" id="3.40.190.10">
    <property type="entry name" value="Periplasmic binding protein-like II"/>
    <property type="match status" value="1"/>
</dbReference>
<dbReference type="InterPro" id="IPR006311">
    <property type="entry name" value="TAT_signal"/>
</dbReference>
<name>A0A4R7C9A8_9HYPH</name>
<organism evidence="2 3">
    <name type="scientific">Enterovirga rhinocerotis</name>
    <dbReference type="NCBI Taxonomy" id="1339210"/>
    <lineage>
        <taxon>Bacteria</taxon>
        <taxon>Pseudomonadati</taxon>
        <taxon>Pseudomonadota</taxon>
        <taxon>Alphaproteobacteria</taxon>
        <taxon>Hyphomicrobiales</taxon>
        <taxon>Methylobacteriaceae</taxon>
        <taxon>Enterovirga</taxon>
    </lineage>
</organism>
<comment type="similarity">
    <text evidence="1">Belongs to the UPF0065 (bug) family.</text>
</comment>
<proteinExistence type="inferred from homology"/>
<accession>A0A4R7C9A8</accession>
<evidence type="ECO:0000313" key="2">
    <source>
        <dbReference type="EMBL" id="TDR94991.1"/>
    </source>
</evidence>
<dbReference type="PANTHER" id="PTHR42928">
    <property type="entry name" value="TRICARBOXYLATE-BINDING PROTEIN"/>
    <property type="match status" value="1"/>
</dbReference>
<reference evidence="2 3" key="1">
    <citation type="submission" date="2019-03" db="EMBL/GenBank/DDBJ databases">
        <title>Genomic Encyclopedia of Type Strains, Phase IV (KMG-IV): sequencing the most valuable type-strain genomes for metagenomic binning, comparative biology and taxonomic classification.</title>
        <authorList>
            <person name="Goeker M."/>
        </authorList>
    </citation>
    <scope>NUCLEOTIDE SEQUENCE [LARGE SCALE GENOMIC DNA]</scope>
    <source>
        <strain evidence="2 3">DSM 25903</strain>
    </source>
</reference>
<dbReference type="AlphaFoldDB" id="A0A4R7C9A8"/>
<evidence type="ECO:0000313" key="3">
    <source>
        <dbReference type="Proteomes" id="UP000295122"/>
    </source>
</evidence>